<dbReference type="OrthoDB" id="5121955at2759"/>
<feature type="domain" description="Xylanolytic transcriptional activator regulatory" evidence="7">
    <location>
        <begin position="224"/>
        <end position="296"/>
    </location>
</feature>
<dbReference type="AlphaFoldDB" id="W9XMB5"/>
<evidence type="ECO:0000259" key="7">
    <source>
        <dbReference type="SMART" id="SM00906"/>
    </source>
</evidence>
<dbReference type="PANTHER" id="PTHR47171">
    <property type="entry name" value="FARA-RELATED"/>
    <property type="match status" value="1"/>
</dbReference>
<dbReference type="InterPro" id="IPR007219">
    <property type="entry name" value="XnlR_reg_dom"/>
</dbReference>
<dbReference type="STRING" id="1182541.W9XMB5"/>
<dbReference type="CDD" id="cd12148">
    <property type="entry name" value="fungal_TF_MHR"/>
    <property type="match status" value="1"/>
</dbReference>
<feature type="compositionally biased region" description="Polar residues" evidence="6">
    <location>
        <begin position="50"/>
        <end position="60"/>
    </location>
</feature>
<dbReference type="HOGENOM" id="CLU_609706_0_0_1"/>
<feature type="compositionally biased region" description="Polar residues" evidence="6">
    <location>
        <begin position="9"/>
        <end position="20"/>
    </location>
</feature>
<evidence type="ECO:0000256" key="6">
    <source>
        <dbReference type="SAM" id="MobiDB-lite"/>
    </source>
</evidence>
<name>W9XMB5_9EURO</name>
<evidence type="ECO:0000313" key="9">
    <source>
        <dbReference type="Proteomes" id="UP000019484"/>
    </source>
</evidence>
<dbReference type="GeneID" id="19163712"/>
<feature type="region of interest" description="Disordered" evidence="6">
    <location>
        <begin position="1"/>
        <end position="60"/>
    </location>
</feature>
<dbReference type="SMART" id="SM00906">
    <property type="entry name" value="Fungal_trans"/>
    <property type="match status" value="1"/>
</dbReference>
<dbReference type="GO" id="GO:0003677">
    <property type="term" value="F:DNA binding"/>
    <property type="evidence" value="ECO:0007669"/>
    <property type="project" value="UniProtKB-KW"/>
</dbReference>
<dbReference type="RefSeq" id="XP_007727913.1">
    <property type="nucleotide sequence ID" value="XM_007729723.1"/>
</dbReference>
<keyword evidence="1" id="KW-0862">Zinc</keyword>
<proteinExistence type="predicted"/>
<dbReference type="PANTHER" id="PTHR47171:SF1">
    <property type="entry name" value="ZN(II)2CYS6 TRANSCRIPTION FACTOR (EUROFUNG)"/>
    <property type="match status" value="1"/>
</dbReference>
<evidence type="ECO:0000256" key="1">
    <source>
        <dbReference type="ARBA" id="ARBA00022833"/>
    </source>
</evidence>
<reference evidence="8 9" key="1">
    <citation type="submission" date="2013-03" db="EMBL/GenBank/DDBJ databases">
        <title>The Genome Sequence of Capronia coronata CBS 617.96.</title>
        <authorList>
            <consortium name="The Broad Institute Genomics Platform"/>
            <person name="Cuomo C."/>
            <person name="de Hoog S."/>
            <person name="Gorbushina A."/>
            <person name="Walker B."/>
            <person name="Young S.K."/>
            <person name="Zeng Q."/>
            <person name="Gargeya S."/>
            <person name="Fitzgerald M."/>
            <person name="Haas B."/>
            <person name="Abouelleil A."/>
            <person name="Allen A.W."/>
            <person name="Alvarado L."/>
            <person name="Arachchi H.M."/>
            <person name="Berlin A.M."/>
            <person name="Chapman S.B."/>
            <person name="Gainer-Dewar J."/>
            <person name="Goldberg J."/>
            <person name="Griggs A."/>
            <person name="Gujja S."/>
            <person name="Hansen M."/>
            <person name="Howarth C."/>
            <person name="Imamovic A."/>
            <person name="Ireland A."/>
            <person name="Larimer J."/>
            <person name="McCowan C."/>
            <person name="Murphy C."/>
            <person name="Pearson M."/>
            <person name="Poon T.W."/>
            <person name="Priest M."/>
            <person name="Roberts A."/>
            <person name="Saif S."/>
            <person name="Shea T."/>
            <person name="Sisk P."/>
            <person name="Sykes S."/>
            <person name="Wortman J."/>
            <person name="Nusbaum C."/>
            <person name="Birren B."/>
        </authorList>
    </citation>
    <scope>NUCLEOTIDE SEQUENCE [LARGE SCALE GENOMIC DNA]</scope>
    <source>
        <strain evidence="8 9">CBS 617.96</strain>
    </source>
</reference>
<dbReference type="Proteomes" id="UP000019484">
    <property type="component" value="Unassembled WGS sequence"/>
</dbReference>
<dbReference type="GO" id="GO:0006351">
    <property type="term" value="P:DNA-templated transcription"/>
    <property type="evidence" value="ECO:0007669"/>
    <property type="project" value="InterPro"/>
</dbReference>
<evidence type="ECO:0000256" key="4">
    <source>
        <dbReference type="ARBA" id="ARBA00023163"/>
    </source>
</evidence>
<protein>
    <recommendedName>
        <fullName evidence="7">Xylanolytic transcriptional activator regulatory domain-containing protein</fullName>
    </recommendedName>
</protein>
<dbReference type="GO" id="GO:0008270">
    <property type="term" value="F:zinc ion binding"/>
    <property type="evidence" value="ECO:0007669"/>
    <property type="project" value="InterPro"/>
</dbReference>
<dbReference type="InterPro" id="IPR052073">
    <property type="entry name" value="Amide_Lactam_Regulators"/>
</dbReference>
<evidence type="ECO:0000313" key="8">
    <source>
        <dbReference type="EMBL" id="EXJ78465.1"/>
    </source>
</evidence>
<evidence type="ECO:0000256" key="5">
    <source>
        <dbReference type="ARBA" id="ARBA00023242"/>
    </source>
</evidence>
<comment type="caution">
    <text evidence="8">The sequence shown here is derived from an EMBL/GenBank/DDBJ whole genome shotgun (WGS) entry which is preliminary data.</text>
</comment>
<keyword evidence="4" id="KW-0804">Transcription</keyword>
<accession>W9XMB5</accession>
<evidence type="ECO:0000256" key="2">
    <source>
        <dbReference type="ARBA" id="ARBA00023015"/>
    </source>
</evidence>
<organism evidence="8 9">
    <name type="scientific">Capronia coronata CBS 617.96</name>
    <dbReference type="NCBI Taxonomy" id="1182541"/>
    <lineage>
        <taxon>Eukaryota</taxon>
        <taxon>Fungi</taxon>
        <taxon>Dikarya</taxon>
        <taxon>Ascomycota</taxon>
        <taxon>Pezizomycotina</taxon>
        <taxon>Eurotiomycetes</taxon>
        <taxon>Chaetothyriomycetidae</taxon>
        <taxon>Chaetothyriales</taxon>
        <taxon>Herpotrichiellaceae</taxon>
        <taxon>Capronia</taxon>
    </lineage>
</organism>
<keyword evidence="9" id="KW-1185">Reference proteome</keyword>
<gene>
    <name evidence="8" type="ORF">A1O1_08865</name>
</gene>
<dbReference type="EMBL" id="AMWN01000011">
    <property type="protein sequence ID" value="EXJ78465.1"/>
    <property type="molecule type" value="Genomic_DNA"/>
</dbReference>
<keyword evidence="2" id="KW-0805">Transcription regulation</keyword>
<sequence>MKVPPLTNPYHNLEQSSNDLYDNVRSPSLEPVSKGQGYEAGSVRGRVATSPDSVNLTSNNDALGSNADYQSWNEKLHRFAAKGLDLDTQQFLQKGRQKDFEELQKMGAFVKPSDEFSDALLQSFFRYVHPVHPILCRSTVLESYKSDQLSPLLLNAIFLVGVSHVPECLYKAAGFKSRYIANVTFYLRAKALYDANYEQDSITTLQALVLMSHWWGGLTEPKSSLYWLGVAAVLAESLRMHKAESYVNLSPNVRRVRRRLWWVIFTNDTYTAAVLKKPRHLHESFCNVPPLSEDDFVDTTLMDSPSEVVSSTSIAYLIHFTSLNLKVSRYLDSQDASGSWQHADTLWQDASLWEASLPPELRYRSLHRVTPEDPWWLLLHLCYNTFQIALPRPQAETTSHFGVGTAQFIAAATITRSLEDIHAFDLLDTFPIFVYAKSQHNSILKYRRC</sequence>
<keyword evidence="3" id="KW-0238">DNA-binding</keyword>
<dbReference type="eggNOG" id="ENOG502QV53">
    <property type="taxonomic scope" value="Eukaryota"/>
</dbReference>
<keyword evidence="5" id="KW-0539">Nucleus</keyword>
<evidence type="ECO:0000256" key="3">
    <source>
        <dbReference type="ARBA" id="ARBA00023125"/>
    </source>
</evidence>
<dbReference type="Pfam" id="PF04082">
    <property type="entry name" value="Fungal_trans"/>
    <property type="match status" value="1"/>
</dbReference>